<dbReference type="GO" id="GO:0016020">
    <property type="term" value="C:membrane"/>
    <property type="evidence" value="ECO:0007669"/>
    <property type="project" value="UniProtKB-SubCell"/>
</dbReference>
<dbReference type="Pfam" id="PF24763">
    <property type="entry name" value="CGL160_C"/>
    <property type="match status" value="1"/>
</dbReference>
<evidence type="ECO:0000313" key="7">
    <source>
        <dbReference type="Proteomes" id="UP000639772"/>
    </source>
</evidence>
<evidence type="ECO:0000313" key="6">
    <source>
        <dbReference type="EMBL" id="KAG0487350.1"/>
    </source>
</evidence>
<accession>A0A835RFV4</accession>
<protein>
    <recommendedName>
        <fullName evidence="5">CGL160/ATPI domain-containing protein</fullName>
    </recommendedName>
</protein>
<dbReference type="Proteomes" id="UP000639772">
    <property type="component" value="Unassembled WGS sequence"/>
</dbReference>
<comment type="caution">
    <text evidence="6">The sequence shown here is derived from an EMBL/GenBank/DDBJ whole genome shotgun (WGS) entry which is preliminary data.</text>
</comment>
<reference evidence="6 7" key="1">
    <citation type="journal article" date="2020" name="Nat. Food">
        <title>A phased Vanilla planifolia genome enables genetic improvement of flavour and production.</title>
        <authorList>
            <person name="Hasing T."/>
            <person name="Tang H."/>
            <person name="Brym M."/>
            <person name="Khazi F."/>
            <person name="Huang T."/>
            <person name="Chambers A.H."/>
        </authorList>
    </citation>
    <scope>NUCLEOTIDE SEQUENCE [LARGE SCALE GENOMIC DNA]</scope>
    <source>
        <tissue evidence="6">Leaf</tissue>
    </source>
</reference>
<dbReference type="EMBL" id="JADCNM010000004">
    <property type="protein sequence ID" value="KAG0487350.1"/>
    <property type="molecule type" value="Genomic_DNA"/>
</dbReference>
<dbReference type="InterPro" id="IPR056309">
    <property type="entry name" value="CGL160/ATPI_dom"/>
</dbReference>
<keyword evidence="4" id="KW-0472">Membrane</keyword>
<organism evidence="6 7">
    <name type="scientific">Vanilla planifolia</name>
    <name type="common">Vanilla</name>
    <dbReference type="NCBI Taxonomy" id="51239"/>
    <lineage>
        <taxon>Eukaryota</taxon>
        <taxon>Viridiplantae</taxon>
        <taxon>Streptophyta</taxon>
        <taxon>Embryophyta</taxon>
        <taxon>Tracheophyta</taxon>
        <taxon>Spermatophyta</taxon>
        <taxon>Magnoliopsida</taxon>
        <taxon>Liliopsida</taxon>
        <taxon>Asparagales</taxon>
        <taxon>Orchidaceae</taxon>
        <taxon>Vanilloideae</taxon>
        <taxon>Vanilleae</taxon>
        <taxon>Vanilla</taxon>
    </lineage>
</organism>
<dbReference type="AlphaFoldDB" id="A0A835RFV4"/>
<dbReference type="PANTHER" id="PTHR34118:SF6">
    <property type="entry name" value="PROTEIN CONSERVED ONLY IN THE GREEN LINEAGE 160, CHLOROPLASTIC"/>
    <property type="match status" value="1"/>
</dbReference>
<comment type="subcellular location">
    <subcellularLocation>
        <location evidence="1">Membrane</location>
        <topology evidence="1">Multi-pass membrane protein</topology>
    </subcellularLocation>
</comment>
<feature type="domain" description="CGL160/ATPI" evidence="5">
    <location>
        <begin position="210"/>
        <end position="342"/>
    </location>
</feature>
<evidence type="ECO:0000256" key="1">
    <source>
        <dbReference type="ARBA" id="ARBA00004141"/>
    </source>
</evidence>
<keyword evidence="3" id="KW-1133">Transmembrane helix</keyword>
<name>A0A835RFV4_VANPL</name>
<evidence type="ECO:0000256" key="2">
    <source>
        <dbReference type="ARBA" id="ARBA00022692"/>
    </source>
</evidence>
<proteinExistence type="predicted"/>
<evidence type="ECO:0000256" key="3">
    <source>
        <dbReference type="ARBA" id="ARBA00022989"/>
    </source>
</evidence>
<dbReference type="PANTHER" id="PTHR34118">
    <property type="entry name" value="NF-KAPPA-B INHIBITOR-LIKE PROTEIN-RELATED"/>
    <property type="match status" value="1"/>
</dbReference>
<sequence length="394" mass="43053">MAILTVVGCHAIRASATPDAGGGADAPFIPASPSPRLTRVILPKKKPLKWSTGTASEEYVGPPTSTKLRKYWGGGEEDPIASTDDYIWNKEFMGHMKRLIGDEQSSSNPVPYPVMDESSGFLNLDRAMSLDSMEIDLSKELSQPTKRVLEQQVEAAGRGLSAIQNPSVSASPKWPLVPTRREQAKWDRANKAATGGTDVIIHESTRKYGDPMVMEIKSKEEYIKLKKKLQLLTVGIGGIGVISAYVSYSAETAASFGLGLLGSLLYIRMLGYTVDSMAGGAQGLVKNAVGQPRLLVPVVLVMIYNRWNEKLVPDLGFIHLELIPMLVGFFTYKVATFAQAIQDSFFLVDERNQGKQVKTEHKRKKKAVIKAERKKGKNPAMKAEKNGYAVVVAA</sequence>
<evidence type="ECO:0000256" key="4">
    <source>
        <dbReference type="ARBA" id="ARBA00023136"/>
    </source>
</evidence>
<dbReference type="OrthoDB" id="3700at2759"/>
<gene>
    <name evidence="6" type="ORF">HPP92_009445</name>
</gene>
<keyword evidence="2" id="KW-0812">Transmembrane</keyword>
<evidence type="ECO:0000259" key="5">
    <source>
        <dbReference type="Pfam" id="PF24763"/>
    </source>
</evidence>